<keyword evidence="4" id="KW-0328">Glycosyltransferase</keyword>
<dbReference type="NCBIfam" id="NF006054">
    <property type="entry name" value="PRK08202.1"/>
    <property type="match status" value="1"/>
</dbReference>
<dbReference type="PANTHER" id="PTHR11904:SF9">
    <property type="entry name" value="PURINE NUCLEOSIDE PHOSPHORYLASE-RELATED"/>
    <property type="match status" value="1"/>
</dbReference>
<dbReference type="SUPFAM" id="SSF53167">
    <property type="entry name" value="Purine and uridine phosphorylases"/>
    <property type="match status" value="2"/>
</dbReference>
<keyword evidence="9" id="KW-1185">Reference proteome</keyword>
<accession>A0ABR2JEK4</accession>
<evidence type="ECO:0000256" key="4">
    <source>
        <dbReference type="ARBA" id="ARBA00022676"/>
    </source>
</evidence>
<dbReference type="EMBL" id="JAPFFF010000012">
    <property type="protein sequence ID" value="KAK8876210.1"/>
    <property type="molecule type" value="Genomic_DNA"/>
</dbReference>
<keyword evidence="5" id="KW-0808">Transferase</keyword>
<sequence length="795" mass="87647">MKAKVYVDRLNEACKYVQSRIKERPDIGIILGSGLGSYGEELKDPITIPYKEIPQMLDTTVPGHSGCLIFGKVGERKVLCLSGRSHQYEGLYPHEVQFAIRLLAVIGCKLCILTNAAGTRDPELNVGDLAPIEGYTNFTHRGYTEEPLKFVPFNHMIQINMVDADATKVAKEIASQMNLNVKGCIYCYNFGPTYESHSEVEGEYQFGATNFGMSTVPEIIAMKEIGVPLFAMSFVTNKAAGALTKKLSHEDVQVEAKKGEPKMKALISKVIEKVPLKEVPIPKIEGDDHIISRVLPKTFVTDEELNKVIHNFNGTKIDAVIVLGACHTLQIDVKQSIDCNKLPFFPIMQHTSLKFDIGLINNHHVGVFHGFLNLNGPEEHALYYITKLAKLLGASTYIQTFSSGAFNANSYPNVSIVEDIVPFFERPVKTPKLCNKPFDISCLNGAPHCVLASYHGPEFPSVSEAKGINKFGATQVTLGTVKGLLLANAAGLKPFGIADGAYRGLLGSDAKNDTLENVLNSCRGSSEKVCEYVHKIIQSIESHSSDSKDSFTESDVKAIQWNDCIPEKQNFQEDQTLVEKVASALPKNESWEKKDYVAVMLENESLPFFAHLKKSLSEVSTITVHDEWLNVDVNVYNGSYGSNKRKVLLTTESRTLVRAFAINKIKVHLIGKVIPVKDINDKFVSVVDYINLDGVVPLVGRNKSGQRFPDMSYPYHAIEGLPKVTAFSVIDDNEVTKAYAKTIEHFGGGVACQFGVKEGIVNRHAEGNIAFLGVIHAEGNDNWSADDQLIAKFIE</sequence>
<dbReference type="Gene3D" id="3.40.50.1580">
    <property type="entry name" value="Nucleoside phosphorylase domain"/>
    <property type="match status" value="2"/>
</dbReference>
<comment type="caution">
    <text evidence="8">The sequence shown here is derived from an EMBL/GenBank/DDBJ whole genome shotgun (WGS) entry which is preliminary data.</text>
</comment>
<feature type="domain" description="Nucleoside phosphorylase" evidence="7">
    <location>
        <begin position="26"/>
        <end position="272"/>
    </location>
</feature>
<proteinExistence type="inferred from homology"/>
<evidence type="ECO:0000313" key="8">
    <source>
        <dbReference type="EMBL" id="KAK8876210.1"/>
    </source>
</evidence>
<evidence type="ECO:0000256" key="3">
    <source>
        <dbReference type="ARBA" id="ARBA00011886"/>
    </source>
</evidence>
<protein>
    <recommendedName>
        <fullName evidence="3">purine-nucleoside phosphorylase</fullName>
        <ecNumber evidence="3">2.4.2.1</ecNumber>
    </recommendedName>
    <alternativeName>
        <fullName evidence="6">Inosine-guanosine phosphorylase</fullName>
    </alternativeName>
</protein>
<evidence type="ECO:0000313" key="9">
    <source>
        <dbReference type="Proteomes" id="UP001470230"/>
    </source>
</evidence>
<organism evidence="8 9">
    <name type="scientific">Tritrichomonas musculus</name>
    <dbReference type="NCBI Taxonomy" id="1915356"/>
    <lineage>
        <taxon>Eukaryota</taxon>
        <taxon>Metamonada</taxon>
        <taxon>Parabasalia</taxon>
        <taxon>Tritrichomonadida</taxon>
        <taxon>Tritrichomonadidae</taxon>
        <taxon>Tritrichomonas</taxon>
    </lineage>
</organism>
<comment type="similarity">
    <text evidence="2">Belongs to the PNP/MTAP phosphorylase family.</text>
</comment>
<evidence type="ECO:0000259" key="7">
    <source>
        <dbReference type="Pfam" id="PF01048"/>
    </source>
</evidence>
<evidence type="ECO:0000256" key="6">
    <source>
        <dbReference type="ARBA" id="ARBA00031036"/>
    </source>
</evidence>
<dbReference type="CDD" id="cd09009">
    <property type="entry name" value="PNP-EcPNPII_like"/>
    <property type="match status" value="1"/>
</dbReference>
<evidence type="ECO:0000256" key="1">
    <source>
        <dbReference type="ARBA" id="ARBA00005058"/>
    </source>
</evidence>
<reference evidence="8 9" key="1">
    <citation type="submission" date="2024-04" db="EMBL/GenBank/DDBJ databases">
        <title>Tritrichomonas musculus Genome.</title>
        <authorList>
            <person name="Alves-Ferreira E."/>
            <person name="Grigg M."/>
            <person name="Lorenzi H."/>
            <person name="Galac M."/>
        </authorList>
    </citation>
    <scope>NUCLEOTIDE SEQUENCE [LARGE SCALE GENOMIC DNA]</scope>
    <source>
        <strain evidence="8 9">EAF2021</strain>
    </source>
</reference>
<dbReference type="InterPro" id="IPR011268">
    <property type="entry name" value="Purine_phosphorylase"/>
</dbReference>
<evidence type="ECO:0000256" key="5">
    <source>
        <dbReference type="ARBA" id="ARBA00022679"/>
    </source>
</evidence>
<evidence type="ECO:0000256" key="2">
    <source>
        <dbReference type="ARBA" id="ARBA00006751"/>
    </source>
</evidence>
<dbReference type="NCBIfam" id="TIGR01697">
    <property type="entry name" value="PNPH-PUNA-XAPA"/>
    <property type="match status" value="1"/>
</dbReference>
<dbReference type="InterPro" id="IPR035994">
    <property type="entry name" value="Nucleoside_phosphorylase_sf"/>
</dbReference>
<comment type="pathway">
    <text evidence="1">Purine metabolism; purine nucleoside salvage.</text>
</comment>
<dbReference type="Proteomes" id="UP001470230">
    <property type="component" value="Unassembled WGS sequence"/>
</dbReference>
<dbReference type="Pfam" id="PF01048">
    <property type="entry name" value="PNP_UDP_1"/>
    <property type="match status" value="1"/>
</dbReference>
<gene>
    <name evidence="8" type="ORF">M9Y10_006400</name>
</gene>
<dbReference type="InterPro" id="IPR000845">
    <property type="entry name" value="Nucleoside_phosphorylase_d"/>
</dbReference>
<name>A0ABR2JEK4_9EUKA</name>
<dbReference type="PANTHER" id="PTHR11904">
    <property type="entry name" value="METHYLTHIOADENOSINE/PURINE NUCLEOSIDE PHOSPHORYLASE"/>
    <property type="match status" value="1"/>
</dbReference>
<dbReference type="EC" id="2.4.2.1" evidence="3"/>